<dbReference type="InterPro" id="IPR014030">
    <property type="entry name" value="Ketoacyl_synth_N"/>
</dbReference>
<dbReference type="STRING" id="360105.CCV52592_1160"/>
<gene>
    <name evidence="2" type="ORF">CCV52592_1160</name>
</gene>
<accession>A7GX15</accession>
<dbReference type="AlphaFoldDB" id="A7GX15"/>
<dbReference type="RefSeq" id="WP_011991950.1">
    <property type="nucleotide sequence ID" value="NC_009715.2"/>
</dbReference>
<evidence type="ECO:0000313" key="3">
    <source>
        <dbReference type="Proteomes" id="UP000006380"/>
    </source>
</evidence>
<keyword evidence="3" id="KW-1185">Reference proteome</keyword>
<dbReference type="Proteomes" id="UP000006380">
    <property type="component" value="Chromosome"/>
</dbReference>
<dbReference type="Pfam" id="PF13723">
    <property type="entry name" value="Ketoacyl-synt_2"/>
    <property type="match status" value="1"/>
</dbReference>
<sequence>MILDFKVEFFDAIAFGDVSAKLSRYQRDFDLSHIPPLERRRLSRAAKCAFDLIKGFKKLEMPIVFSSYEGEMNRCFELQSTLAKNEPLSPTSFSLSVHNAISSLLSISMQNRYEISAISAYAPLEYALLAANLRLDEGFDRVLVLAYHEAISQEYFNEHSSSFMAAMIVSKQTSKDKRLSLRQMPKEGGSNENLLLRFLQNFSFEKKCSFKSSDENSTWQWDYEP</sequence>
<name>A7GX15_CAMC5</name>
<dbReference type="EMBL" id="CP000767">
    <property type="protein sequence ID" value="EAU00965.2"/>
    <property type="molecule type" value="Genomic_DNA"/>
</dbReference>
<protein>
    <submittedName>
        <fullName evidence="2">Beta-ketoacyl synthase</fullName>
    </submittedName>
</protein>
<dbReference type="HOGENOM" id="CLU_086378_1_1_7"/>
<evidence type="ECO:0000259" key="1">
    <source>
        <dbReference type="Pfam" id="PF13723"/>
    </source>
</evidence>
<organism evidence="2 3">
    <name type="scientific">Campylobacter curvus (strain 525.92)</name>
    <dbReference type="NCBI Taxonomy" id="360105"/>
    <lineage>
        <taxon>Bacteria</taxon>
        <taxon>Pseudomonadati</taxon>
        <taxon>Campylobacterota</taxon>
        <taxon>Epsilonproteobacteria</taxon>
        <taxon>Campylobacterales</taxon>
        <taxon>Campylobacteraceae</taxon>
        <taxon>Campylobacter</taxon>
    </lineage>
</organism>
<feature type="domain" description="Beta-ketoacyl synthase-like N-terminal" evidence="1">
    <location>
        <begin position="26"/>
        <end position="221"/>
    </location>
</feature>
<dbReference type="OrthoDB" id="9798676at2"/>
<proteinExistence type="predicted"/>
<reference evidence="2" key="1">
    <citation type="submission" date="2016-07" db="EMBL/GenBank/DDBJ databases">
        <title>Comparative genomics of the Campylobacter concisus group.</title>
        <authorList>
            <person name="Miller W.G."/>
            <person name="Yee E."/>
            <person name="Chapman M.H."/>
            <person name="Huynh S."/>
            <person name="Bono J.L."/>
            <person name="On S.L.W."/>
            <person name="StLeger J."/>
            <person name="Foster G."/>
            <person name="Parker C.T."/>
        </authorList>
    </citation>
    <scope>NUCLEOTIDE SEQUENCE</scope>
    <source>
        <strain evidence="2">525.92</strain>
    </source>
</reference>
<dbReference type="KEGG" id="ccv:CCV52592_1160"/>
<evidence type="ECO:0000313" key="2">
    <source>
        <dbReference type="EMBL" id="EAU00965.2"/>
    </source>
</evidence>